<gene>
    <name evidence="1" type="ORF">CYBJADRAFT_188451</name>
</gene>
<dbReference type="AlphaFoldDB" id="A0A1E4S713"/>
<sequence>MALPMTQPGRTVIMRCRGNALPGQCVTGTICYRDNLLPGQRSIKTHTGKSLSCAADRLKEQKQNNTKE</sequence>
<dbReference type="Proteomes" id="UP000094389">
    <property type="component" value="Unassembled WGS sequence"/>
</dbReference>
<evidence type="ECO:0000313" key="1">
    <source>
        <dbReference type="EMBL" id="ODV75314.1"/>
    </source>
</evidence>
<protein>
    <submittedName>
        <fullName evidence="1">Uncharacterized protein</fullName>
    </submittedName>
</protein>
<reference evidence="1 2" key="1">
    <citation type="journal article" date="2016" name="Proc. Natl. Acad. Sci. U.S.A.">
        <title>Comparative genomics of biotechnologically important yeasts.</title>
        <authorList>
            <person name="Riley R."/>
            <person name="Haridas S."/>
            <person name="Wolfe K.H."/>
            <person name="Lopes M.R."/>
            <person name="Hittinger C.T."/>
            <person name="Goeker M."/>
            <person name="Salamov A.A."/>
            <person name="Wisecaver J.H."/>
            <person name="Long T.M."/>
            <person name="Calvey C.H."/>
            <person name="Aerts A.L."/>
            <person name="Barry K.W."/>
            <person name="Choi C."/>
            <person name="Clum A."/>
            <person name="Coughlan A.Y."/>
            <person name="Deshpande S."/>
            <person name="Douglass A.P."/>
            <person name="Hanson S.J."/>
            <person name="Klenk H.-P."/>
            <person name="LaButti K.M."/>
            <person name="Lapidus A."/>
            <person name="Lindquist E.A."/>
            <person name="Lipzen A.M."/>
            <person name="Meier-Kolthoff J.P."/>
            <person name="Ohm R.A."/>
            <person name="Otillar R.P."/>
            <person name="Pangilinan J.L."/>
            <person name="Peng Y."/>
            <person name="Rokas A."/>
            <person name="Rosa C.A."/>
            <person name="Scheuner C."/>
            <person name="Sibirny A.A."/>
            <person name="Slot J.C."/>
            <person name="Stielow J.B."/>
            <person name="Sun H."/>
            <person name="Kurtzman C.P."/>
            <person name="Blackwell M."/>
            <person name="Grigoriev I.V."/>
            <person name="Jeffries T.W."/>
        </authorList>
    </citation>
    <scope>NUCLEOTIDE SEQUENCE [LARGE SCALE GENOMIC DNA]</scope>
    <source>
        <strain evidence="2">ATCC 18201 / CBS 1600 / BCRC 20928 / JCM 3617 / NBRC 0987 / NRRL Y-1542</strain>
    </source>
</reference>
<organism evidence="1 2">
    <name type="scientific">Cyberlindnera jadinii (strain ATCC 18201 / CBS 1600 / BCRC 20928 / JCM 3617 / NBRC 0987 / NRRL Y-1542)</name>
    <name type="common">Torula yeast</name>
    <name type="synonym">Candida utilis</name>
    <dbReference type="NCBI Taxonomy" id="983966"/>
    <lineage>
        <taxon>Eukaryota</taxon>
        <taxon>Fungi</taxon>
        <taxon>Dikarya</taxon>
        <taxon>Ascomycota</taxon>
        <taxon>Saccharomycotina</taxon>
        <taxon>Saccharomycetes</taxon>
        <taxon>Phaffomycetales</taxon>
        <taxon>Phaffomycetaceae</taxon>
        <taxon>Cyberlindnera</taxon>
    </lineage>
</organism>
<proteinExistence type="predicted"/>
<accession>A0A1E4S713</accession>
<evidence type="ECO:0000313" key="2">
    <source>
        <dbReference type="Proteomes" id="UP000094389"/>
    </source>
</evidence>
<name>A0A1E4S713_CYBJN</name>
<dbReference type="GeneID" id="30991698"/>
<dbReference type="RefSeq" id="XP_020072353.1">
    <property type="nucleotide sequence ID" value="XM_020217302.1"/>
</dbReference>
<keyword evidence="2" id="KW-1185">Reference proteome</keyword>
<dbReference type="EMBL" id="KV453926">
    <property type="protein sequence ID" value="ODV75314.1"/>
    <property type="molecule type" value="Genomic_DNA"/>
</dbReference>